<protein>
    <recommendedName>
        <fullName evidence="1">Phosphoribosyltransferase domain-containing protein</fullName>
    </recommendedName>
</protein>
<organism evidence="2 3">
    <name type="scientific">Candidatus Magasanikbacteria bacterium RIFOXYD2_FULL_36_9</name>
    <dbReference type="NCBI Taxonomy" id="1798707"/>
    <lineage>
        <taxon>Bacteria</taxon>
        <taxon>Candidatus Magasanikiibacteriota</taxon>
    </lineage>
</organism>
<accession>A0A1F6P1I3</accession>
<sequence length="272" mass="30450">MTDQNYCHLFTAGGLFGHAYGTHVQLIQDPLALTHLARLCHPDCVQPEINRRTDWLYRNLVREVINREFPRRMVRSETRMSAHSALGFYEGQIIDPETQVTTVDIARAGILPSMTCFQELCDVLNPKSVRQDHHMTNRTLNAEGHVTGAATSGRKIAGPTNGRILLFPDPMGATGGSLTEAIRFYLDQPDGAPSLIITLDLIITPEFIRRLTDEFKGTVKIYAYRLDRGLSPSDVLKLPFGERWKEERGLDDRQYIVPGAGGMGEVMNNALE</sequence>
<dbReference type="InterPro" id="IPR000836">
    <property type="entry name" value="PRTase_dom"/>
</dbReference>
<evidence type="ECO:0000313" key="2">
    <source>
        <dbReference type="EMBL" id="OGH90001.1"/>
    </source>
</evidence>
<gene>
    <name evidence="2" type="ORF">A2537_01090</name>
</gene>
<proteinExistence type="predicted"/>
<reference evidence="2 3" key="1">
    <citation type="journal article" date="2016" name="Nat. Commun.">
        <title>Thousands of microbial genomes shed light on interconnected biogeochemical processes in an aquifer system.</title>
        <authorList>
            <person name="Anantharaman K."/>
            <person name="Brown C.T."/>
            <person name="Hug L.A."/>
            <person name="Sharon I."/>
            <person name="Castelle C.J."/>
            <person name="Probst A.J."/>
            <person name="Thomas B.C."/>
            <person name="Singh A."/>
            <person name="Wilkins M.J."/>
            <person name="Karaoz U."/>
            <person name="Brodie E.L."/>
            <person name="Williams K.H."/>
            <person name="Hubbard S.S."/>
            <person name="Banfield J.F."/>
        </authorList>
    </citation>
    <scope>NUCLEOTIDE SEQUENCE [LARGE SCALE GENOMIC DNA]</scope>
</reference>
<dbReference type="Gene3D" id="3.40.50.2020">
    <property type="match status" value="1"/>
</dbReference>
<feature type="domain" description="Phosphoribosyltransferase" evidence="1">
    <location>
        <begin position="30"/>
        <end position="233"/>
    </location>
</feature>
<dbReference type="EMBL" id="MFRC01000013">
    <property type="protein sequence ID" value="OGH90001.1"/>
    <property type="molecule type" value="Genomic_DNA"/>
</dbReference>
<evidence type="ECO:0000259" key="1">
    <source>
        <dbReference type="Pfam" id="PF14681"/>
    </source>
</evidence>
<evidence type="ECO:0000313" key="3">
    <source>
        <dbReference type="Proteomes" id="UP000178490"/>
    </source>
</evidence>
<dbReference type="Proteomes" id="UP000178490">
    <property type="component" value="Unassembled WGS sequence"/>
</dbReference>
<comment type="caution">
    <text evidence="2">The sequence shown here is derived from an EMBL/GenBank/DDBJ whole genome shotgun (WGS) entry which is preliminary data.</text>
</comment>
<dbReference type="AlphaFoldDB" id="A0A1F6P1I3"/>
<name>A0A1F6P1I3_9BACT</name>
<dbReference type="SUPFAM" id="SSF53271">
    <property type="entry name" value="PRTase-like"/>
    <property type="match status" value="1"/>
</dbReference>
<dbReference type="Pfam" id="PF14681">
    <property type="entry name" value="UPRTase"/>
    <property type="match status" value="1"/>
</dbReference>
<dbReference type="InterPro" id="IPR029057">
    <property type="entry name" value="PRTase-like"/>
</dbReference>